<dbReference type="Proteomes" id="UP001465153">
    <property type="component" value="Unassembled WGS sequence"/>
</dbReference>
<dbReference type="EMBL" id="BAABWN010000029">
    <property type="protein sequence ID" value="GAA6170316.1"/>
    <property type="molecule type" value="Genomic_DNA"/>
</dbReference>
<gene>
    <name evidence="2" type="ORF">NBRC116591_41310</name>
</gene>
<feature type="signal peptide" evidence="1">
    <location>
        <begin position="1"/>
        <end position="18"/>
    </location>
</feature>
<name>A0ABQ0AF91_9GAMM</name>
<comment type="caution">
    <text evidence="2">The sequence shown here is derived from an EMBL/GenBank/DDBJ whole genome shotgun (WGS) entry which is preliminary data.</text>
</comment>
<feature type="chain" id="PRO_5047477976" evidence="1">
    <location>
        <begin position="19"/>
        <end position="120"/>
    </location>
</feature>
<reference evidence="2 3" key="1">
    <citation type="submission" date="2024-04" db="EMBL/GenBank/DDBJ databases">
        <title>Draft genome sequence of Sessilibacter corallicola NBRC 116591.</title>
        <authorList>
            <person name="Miyakawa T."/>
            <person name="Kusuya Y."/>
            <person name="Miura T."/>
        </authorList>
    </citation>
    <scope>NUCLEOTIDE SEQUENCE [LARGE SCALE GENOMIC DNA]</scope>
    <source>
        <strain evidence="2 3">KU-00831-HH</strain>
    </source>
</reference>
<sequence>MKLLTLSILALCCSSALAETSSIYSTGITFAEFQNQGGSYETSSEFYGSTYKVNLDQFRDCYPKKVTVIAKDNENTMLRVDLESKDGWYEFGIGSEKYTTNRVFLQIRCAQGIPVRNVWF</sequence>
<evidence type="ECO:0000313" key="3">
    <source>
        <dbReference type="Proteomes" id="UP001465153"/>
    </source>
</evidence>
<organism evidence="2 3">
    <name type="scientific">Sessilibacter corallicola</name>
    <dbReference type="NCBI Taxonomy" id="2904075"/>
    <lineage>
        <taxon>Bacteria</taxon>
        <taxon>Pseudomonadati</taxon>
        <taxon>Pseudomonadota</taxon>
        <taxon>Gammaproteobacteria</taxon>
        <taxon>Cellvibrionales</taxon>
        <taxon>Cellvibrionaceae</taxon>
        <taxon>Sessilibacter</taxon>
    </lineage>
</organism>
<evidence type="ECO:0000313" key="2">
    <source>
        <dbReference type="EMBL" id="GAA6170316.1"/>
    </source>
</evidence>
<evidence type="ECO:0000256" key="1">
    <source>
        <dbReference type="SAM" id="SignalP"/>
    </source>
</evidence>
<keyword evidence="1" id="KW-0732">Signal</keyword>
<keyword evidence="3" id="KW-1185">Reference proteome</keyword>
<proteinExistence type="predicted"/>
<protein>
    <submittedName>
        <fullName evidence="2">Uncharacterized protein</fullName>
    </submittedName>
</protein>
<accession>A0ABQ0AF91</accession>